<gene>
    <name evidence="1" type="ORF">ABXS05_27300</name>
</gene>
<accession>A0ABV3PUE3</accession>
<dbReference type="Proteomes" id="UP001555786">
    <property type="component" value="Unassembled WGS sequence"/>
</dbReference>
<protein>
    <submittedName>
        <fullName evidence="1">Uncharacterized protein</fullName>
    </submittedName>
</protein>
<evidence type="ECO:0000313" key="2">
    <source>
        <dbReference type="Proteomes" id="UP001555786"/>
    </source>
</evidence>
<name>A0ABV3PUE3_9HYPH</name>
<reference evidence="1 2" key="1">
    <citation type="submission" date="2024-07" db="EMBL/GenBank/DDBJ databases">
        <title>Description of Labrys sedimenti sp. nov., isolated from a diclofenac-degrading enrichment culture.</title>
        <authorList>
            <person name="Tancsics A."/>
            <person name="Csepanyi A."/>
        </authorList>
    </citation>
    <scope>NUCLEOTIDE SEQUENCE [LARGE SCALE GENOMIC DNA]</scope>
    <source>
        <strain evidence="1 2">LMG 23578</strain>
    </source>
</reference>
<comment type="caution">
    <text evidence="1">The sequence shown here is derived from an EMBL/GenBank/DDBJ whole genome shotgun (WGS) entry which is preliminary data.</text>
</comment>
<dbReference type="RefSeq" id="WP_367626036.1">
    <property type="nucleotide sequence ID" value="NZ_JBFNQD010000013.1"/>
</dbReference>
<dbReference type="EMBL" id="JBFNQD010000013">
    <property type="protein sequence ID" value="MEW9309286.1"/>
    <property type="molecule type" value="Genomic_DNA"/>
</dbReference>
<evidence type="ECO:0000313" key="1">
    <source>
        <dbReference type="EMBL" id="MEW9309286.1"/>
    </source>
</evidence>
<proteinExistence type="predicted"/>
<keyword evidence="2" id="KW-1185">Reference proteome</keyword>
<organism evidence="1 2">
    <name type="scientific">Labrys neptuniae</name>
    <dbReference type="NCBI Taxonomy" id="376174"/>
    <lineage>
        <taxon>Bacteria</taxon>
        <taxon>Pseudomonadati</taxon>
        <taxon>Pseudomonadota</taxon>
        <taxon>Alphaproteobacteria</taxon>
        <taxon>Hyphomicrobiales</taxon>
        <taxon>Xanthobacteraceae</taxon>
        <taxon>Labrys</taxon>
    </lineage>
</organism>
<sequence>MSPFMSVAFASEGKEWSFPMPGLTATPEKLVVIGVKENGLFKPTEVVRPGQEDSKRPSRPASFPFEANLLPLLDHRVFGVEERVQLSSDTAGVVIRCSPGRRPAGVVFSAAGYRLPLGMRGALRIEGQGSTGFGLALTAPGEDAPERPSGGMQALPSSIPSATWRNTDGVRNLVVTCPQGDATVTISALHLVPDSVGDHRGVGSWIWDLRPWLADPGRLVDEARREGVDRLYVQLRIEGGQVEDAAQIVRLIEVLARADIAVHAVEGDAAMATSAGRAHALDRARILQRFKQAAPGLRSFQYDIEPYLRPEYAADRAAGWREWATTVKALSQVFGEPIEVVVPFWMIEDAAGEQALESVRGSIGSIAVMAYRTDPAIVEQIAQPWLNWQGADAIPVGIALENGTVPDEYHRTYVRARRGEVLLDRSEDGGAVRILTEQISDSKTKPVFSLSHEVEVNSSRISFMNARQTLAEARRRLERTLSAWPGFGGLLIHELLGPGQ</sequence>